<name>A0A8S5QM13_9CAUD</name>
<accession>A0A8S5QM13</accession>
<organism evidence="1">
    <name type="scientific">Siphoviridae sp. ctVCm11</name>
    <dbReference type="NCBI Taxonomy" id="2826358"/>
    <lineage>
        <taxon>Viruses</taxon>
        <taxon>Duplodnaviria</taxon>
        <taxon>Heunggongvirae</taxon>
        <taxon>Uroviricota</taxon>
        <taxon>Caudoviricetes</taxon>
    </lineage>
</organism>
<reference evidence="1" key="1">
    <citation type="journal article" date="2021" name="Proc. Natl. Acad. Sci. U.S.A.">
        <title>A Catalog of Tens of Thousands of Viruses from Human Metagenomes Reveals Hidden Associations with Chronic Diseases.</title>
        <authorList>
            <person name="Tisza M.J."/>
            <person name="Buck C.B."/>
        </authorList>
    </citation>
    <scope>NUCLEOTIDE SEQUENCE</scope>
    <source>
        <strain evidence="1">CtVCm11</strain>
    </source>
</reference>
<evidence type="ECO:0000313" key="1">
    <source>
        <dbReference type="EMBL" id="DAE19849.1"/>
    </source>
</evidence>
<dbReference type="EMBL" id="BK015688">
    <property type="protein sequence ID" value="DAE19849.1"/>
    <property type="molecule type" value="Genomic_DNA"/>
</dbReference>
<proteinExistence type="predicted"/>
<protein>
    <submittedName>
        <fullName evidence="1">Uncharacterized protein</fullName>
    </submittedName>
</protein>
<sequence length="29" mass="3554">MNPNFICNFICNSSAKPLFWWKITCKYRK</sequence>